<dbReference type="KEGG" id="dwd:DSCW_21130"/>
<sequence>MDHCLTVNKIAEYLGRSPRMVRMRANRENWPTVYQNVRGGPRQLFLASMLPDDVRCAIHQDPSACTAAGFARGIAVNAERMAAERARREAREAGLAAYNALPQERRDEADARLAILQARDAFLEATRLPKKKGTLLYIKEIKSGTVNMPEDMASAIPRRKGKIALSWSTLCRWEKAYNEQGRAGLAGGYVSKSTTSVPDHMQRFVQGMIIDHPHVSIAMVMQGLEARFDGQTIPSTSAVRRYAKRWKDENASLLLYITNPDEWKNRTMFAFGDMDEQVERLNQLWEYDSTPGDVMLTDGRHTLIGVVDVYSRRAKLLVSPSSKAEAVAALTRRAILDWGVPEIAKTDNGSDYVSRHMVRVFNDLEIRQVLCPPFTPENKPHIERFFKTFSHSIVELLPGYIGHSVADRKAIEARRTFAQRLMKQGSDPVEINLSSEELQTICDRWTRAMYHHNPHSGLDGQTPSQAAREWTGPVRRIGDERALDILLSPAASNGGLREVTKKGVKVDGPYFIAPELAGHEGETVRVLLDRTDFGTIYVFAQDGAYICRAINPEQTGHDRAEIAAKAKAIQKRVIREAAAEAKKLAREAKTRFIAEEILGYRETQIANIVEMPRSTEEYATPMLEEAARAVEDVRRREMGPQPIAITEDEEKRAEAVIQLADKQGRRTLPASDWEKYEFLTQDLVDGNDLTDAELAWMKRYEIFLETGKFEAKS</sequence>
<dbReference type="Pfam" id="PF00665">
    <property type="entry name" value="rve"/>
    <property type="match status" value="1"/>
</dbReference>
<protein>
    <submittedName>
        <fullName evidence="2">Transposase</fullName>
    </submittedName>
</protein>
<dbReference type="PROSITE" id="PS50994">
    <property type="entry name" value="INTEGRASE"/>
    <property type="match status" value="1"/>
</dbReference>
<evidence type="ECO:0000313" key="2">
    <source>
        <dbReference type="EMBL" id="BBO74696.1"/>
    </source>
</evidence>
<dbReference type="Proteomes" id="UP000427769">
    <property type="component" value="Chromosome"/>
</dbReference>
<name>A0A5K7YZ71_9BACT</name>
<accession>A0A5K7YZ71</accession>
<gene>
    <name evidence="2" type="primary">tnpA_2</name>
    <name evidence="2" type="ORF">DSCW_21130</name>
</gene>
<dbReference type="SUPFAM" id="SSF50610">
    <property type="entry name" value="mu transposase, C-terminal domain"/>
    <property type="match status" value="1"/>
</dbReference>
<proteinExistence type="predicted"/>
<dbReference type="InterPro" id="IPR036397">
    <property type="entry name" value="RNaseH_sf"/>
</dbReference>
<dbReference type="EMBL" id="AP021875">
    <property type="protein sequence ID" value="BBO74696.1"/>
    <property type="molecule type" value="Genomic_DNA"/>
</dbReference>
<dbReference type="SUPFAM" id="SSF53098">
    <property type="entry name" value="Ribonuclease H-like"/>
    <property type="match status" value="1"/>
</dbReference>
<dbReference type="InterPro" id="IPR015378">
    <property type="entry name" value="Transposase-like_Mu_C"/>
</dbReference>
<feature type="domain" description="Integrase catalytic" evidence="1">
    <location>
        <begin position="275"/>
        <end position="436"/>
    </location>
</feature>
<dbReference type="RefSeq" id="WP_155303700.1">
    <property type="nucleotide sequence ID" value="NZ_AP021875.1"/>
</dbReference>
<evidence type="ECO:0000259" key="1">
    <source>
        <dbReference type="PROSITE" id="PS50994"/>
    </source>
</evidence>
<dbReference type="GO" id="GO:0015074">
    <property type="term" value="P:DNA integration"/>
    <property type="evidence" value="ECO:0007669"/>
    <property type="project" value="InterPro"/>
</dbReference>
<dbReference type="InterPro" id="IPR001584">
    <property type="entry name" value="Integrase_cat-core"/>
</dbReference>
<dbReference type="Pfam" id="PF09299">
    <property type="entry name" value="Mu-transpos_C"/>
    <property type="match status" value="1"/>
</dbReference>
<dbReference type="PANTHER" id="PTHR35004">
    <property type="entry name" value="TRANSPOSASE RV3428C-RELATED"/>
    <property type="match status" value="1"/>
</dbReference>
<evidence type="ECO:0000313" key="3">
    <source>
        <dbReference type="Proteomes" id="UP000427769"/>
    </source>
</evidence>
<dbReference type="AlphaFoldDB" id="A0A5K7YZ71"/>
<dbReference type="PANTHER" id="PTHR35004:SF7">
    <property type="entry name" value="INTEGRASE PROTEIN"/>
    <property type="match status" value="1"/>
</dbReference>
<dbReference type="GO" id="GO:0003676">
    <property type="term" value="F:nucleic acid binding"/>
    <property type="evidence" value="ECO:0007669"/>
    <property type="project" value="InterPro"/>
</dbReference>
<reference evidence="2 3" key="1">
    <citation type="submission" date="2019-11" db="EMBL/GenBank/DDBJ databases">
        <title>Comparative genomics of hydrocarbon-degrading Desulfosarcina strains.</title>
        <authorList>
            <person name="Watanabe M."/>
            <person name="Kojima H."/>
            <person name="Fukui M."/>
        </authorList>
    </citation>
    <scope>NUCLEOTIDE SEQUENCE [LARGE SCALE GENOMIC DNA]</scope>
    <source>
        <strain evidence="2 3">PP31</strain>
    </source>
</reference>
<dbReference type="Gene3D" id="3.30.420.10">
    <property type="entry name" value="Ribonuclease H-like superfamily/Ribonuclease H"/>
    <property type="match status" value="1"/>
</dbReference>
<keyword evidence="3" id="KW-1185">Reference proteome</keyword>
<dbReference type="InterPro" id="IPR009004">
    <property type="entry name" value="Transposase_Mu_C"/>
</dbReference>
<dbReference type="OrthoDB" id="9794201at2"/>
<organism evidence="2 3">
    <name type="scientific">Desulfosarcina widdelii</name>
    <dbReference type="NCBI Taxonomy" id="947919"/>
    <lineage>
        <taxon>Bacteria</taxon>
        <taxon>Pseudomonadati</taxon>
        <taxon>Thermodesulfobacteriota</taxon>
        <taxon>Desulfobacteria</taxon>
        <taxon>Desulfobacterales</taxon>
        <taxon>Desulfosarcinaceae</taxon>
        <taxon>Desulfosarcina</taxon>
    </lineage>
</organism>
<dbReference type="InterPro" id="IPR012337">
    <property type="entry name" value="RNaseH-like_sf"/>
</dbReference>